<feature type="domain" description="VTC" evidence="1">
    <location>
        <begin position="10"/>
        <end position="239"/>
    </location>
</feature>
<dbReference type="AlphaFoldDB" id="A0A1F6NZG3"/>
<dbReference type="Gene3D" id="3.20.100.30">
    <property type="entry name" value="VTC, catalytic tunnel domain"/>
    <property type="match status" value="1"/>
</dbReference>
<dbReference type="InterPro" id="IPR018966">
    <property type="entry name" value="VTC_domain"/>
</dbReference>
<reference evidence="2 3" key="1">
    <citation type="journal article" date="2016" name="Nat. Commun.">
        <title>Thousands of microbial genomes shed light on interconnected biogeochemical processes in an aquifer system.</title>
        <authorList>
            <person name="Anantharaman K."/>
            <person name="Brown C.T."/>
            <person name="Hug L.A."/>
            <person name="Sharon I."/>
            <person name="Castelle C.J."/>
            <person name="Probst A.J."/>
            <person name="Thomas B.C."/>
            <person name="Singh A."/>
            <person name="Wilkins M.J."/>
            <person name="Karaoz U."/>
            <person name="Brodie E.L."/>
            <person name="Williams K.H."/>
            <person name="Hubbard S.S."/>
            <person name="Banfield J.F."/>
        </authorList>
    </citation>
    <scope>NUCLEOTIDE SEQUENCE [LARGE SCALE GENOMIC DNA]</scope>
</reference>
<evidence type="ECO:0000259" key="1">
    <source>
        <dbReference type="Pfam" id="PF09359"/>
    </source>
</evidence>
<dbReference type="InterPro" id="IPR042267">
    <property type="entry name" value="VTC_sf"/>
</dbReference>
<proteinExistence type="predicted"/>
<gene>
    <name evidence="2" type="ORF">A2469_01650</name>
</gene>
<name>A0A1F6NZG3_9BACT</name>
<dbReference type="Pfam" id="PF09359">
    <property type="entry name" value="VTC"/>
    <property type="match status" value="1"/>
</dbReference>
<dbReference type="Proteomes" id="UP000178895">
    <property type="component" value="Unassembled WGS sequence"/>
</dbReference>
<organism evidence="2 3">
    <name type="scientific">Candidatus Magasanikbacteria bacterium RIFOXYC2_FULL_40_16</name>
    <dbReference type="NCBI Taxonomy" id="1798703"/>
    <lineage>
        <taxon>Bacteria</taxon>
        <taxon>Candidatus Magasanikiibacteriota</taxon>
    </lineage>
</organism>
<dbReference type="CDD" id="cd07750">
    <property type="entry name" value="PolyPPase_VTC_like"/>
    <property type="match status" value="1"/>
</dbReference>
<evidence type="ECO:0000313" key="3">
    <source>
        <dbReference type="Proteomes" id="UP000178895"/>
    </source>
</evidence>
<sequence length="275" mass="32688">MMNKPKLHFQRFEFKYLLTPDLEKEIKKRISAYVKRDSYVENSQTGAYEVVSLYYDSPGFYYYKQKMDGVLNRKKIRLRTYKVNGEFIPYAFFEIKRRHDSVILKDRFVIPKEDCAKLVYDEDFYGTSVIQDQNRRNIIEEFEWEQHLRSISPKILVSYEREPFLGKYNENFRVTFDRKIKAMANDNLFYAGSDMLDVSGDYTVMEVKFNGSLPFYVDEVIKEFNLQRISYSKYCNAVDVCGSLSVFDFAKPFGISQIRENMAEKSRITEKKLSI</sequence>
<accession>A0A1F6NZG3</accession>
<evidence type="ECO:0000313" key="2">
    <source>
        <dbReference type="EMBL" id="OGH89281.1"/>
    </source>
</evidence>
<protein>
    <recommendedName>
        <fullName evidence="1">VTC domain-containing protein</fullName>
    </recommendedName>
</protein>
<comment type="caution">
    <text evidence="2">The sequence shown here is derived from an EMBL/GenBank/DDBJ whole genome shotgun (WGS) entry which is preliminary data.</text>
</comment>
<dbReference type="EMBL" id="MFQY01000059">
    <property type="protein sequence ID" value="OGH89281.1"/>
    <property type="molecule type" value="Genomic_DNA"/>
</dbReference>
<dbReference type="GO" id="GO:0006799">
    <property type="term" value="P:polyphosphate biosynthetic process"/>
    <property type="evidence" value="ECO:0007669"/>
    <property type="project" value="UniProtKB-ARBA"/>
</dbReference>